<gene>
    <name evidence="2" type="ORF">AWM75_02905</name>
</gene>
<dbReference type="SUPFAM" id="SSF158504">
    <property type="entry name" value="BH2638-like"/>
    <property type="match status" value="1"/>
</dbReference>
<evidence type="ECO:0000313" key="3">
    <source>
        <dbReference type="Proteomes" id="UP000062260"/>
    </source>
</evidence>
<dbReference type="Gene3D" id="1.10.220.80">
    <property type="entry name" value="BH2638-like"/>
    <property type="match status" value="1"/>
</dbReference>
<keyword evidence="3" id="KW-1185">Reference proteome</keyword>
<dbReference type="STRING" id="128944.AWM75_02905"/>
<dbReference type="Proteomes" id="UP000062260">
    <property type="component" value="Chromosome"/>
</dbReference>
<accession>A0A109RGP4</accession>
<reference evidence="3" key="2">
    <citation type="submission" date="2016-01" db="EMBL/GenBank/DDBJ databases">
        <title>Six Aerococcus type strain genome sequencing and assembly using PacBio and Illumina Hiseq.</title>
        <authorList>
            <person name="Carkaci D."/>
            <person name="Dargis R."/>
            <person name="Nielsen X.C."/>
            <person name="Skovgaard O."/>
            <person name="Fuursted K."/>
            <person name="Christensen J.J."/>
        </authorList>
    </citation>
    <scope>NUCLEOTIDE SEQUENCE [LARGE SCALE GENOMIC DNA]</scope>
    <source>
        <strain evidence="3">CCUG42038B</strain>
    </source>
</reference>
<dbReference type="Pfam" id="PF05256">
    <property type="entry name" value="UPF0223"/>
    <property type="match status" value="1"/>
</dbReference>
<comment type="similarity">
    <text evidence="1">Belongs to the UPF0223 family.</text>
</comment>
<dbReference type="KEGG" id="auh:AWM75_02905"/>
<dbReference type="InterPro" id="IPR007920">
    <property type="entry name" value="UPF0223"/>
</dbReference>
<reference evidence="2 3" key="1">
    <citation type="journal article" date="2016" name="Genome Announc.">
        <title>Complete Genome Sequences of Aerococcus christensenii CCUG 28831T, Aerococcus sanguinicola CCUG 43001T, Aerococcus urinae CCUG 36881T, Aerococcus urinaeequi CCUG 28094T, Aerococcus urinaehominis CCUG 42038 BT, and Aerococcus viridans CCUG 4311T.</title>
        <authorList>
            <person name="Carkaci D."/>
            <person name="Dargis R."/>
            <person name="Nielsen X.C."/>
            <person name="Skovgaard O."/>
            <person name="Fuursted K."/>
            <person name="Christensen J.J."/>
        </authorList>
    </citation>
    <scope>NUCLEOTIDE SEQUENCE [LARGE SCALE GENOMIC DNA]</scope>
    <source>
        <strain evidence="2 3">CCUG42038B</strain>
    </source>
</reference>
<evidence type="ECO:0000256" key="1">
    <source>
        <dbReference type="HAMAP-Rule" id="MF_01041"/>
    </source>
</evidence>
<dbReference type="PIRSF" id="PIRSF037260">
    <property type="entry name" value="UPF0223"/>
    <property type="match status" value="1"/>
</dbReference>
<protein>
    <recommendedName>
        <fullName evidence="1">UPF0223 protein AWM75_02905</fullName>
    </recommendedName>
</protein>
<dbReference type="AlphaFoldDB" id="A0A109RGP4"/>
<evidence type="ECO:0000313" key="2">
    <source>
        <dbReference type="EMBL" id="AMB99009.1"/>
    </source>
</evidence>
<dbReference type="NCBIfam" id="NF003353">
    <property type="entry name" value="PRK04387.1"/>
    <property type="match status" value="1"/>
</dbReference>
<dbReference type="InterPro" id="IPR023324">
    <property type="entry name" value="BH2638-like_sf"/>
</dbReference>
<dbReference type="EMBL" id="CP014163">
    <property type="protein sequence ID" value="AMB99009.1"/>
    <property type="molecule type" value="Genomic_DNA"/>
</dbReference>
<proteinExistence type="inferred from homology"/>
<dbReference type="RefSeq" id="WP_067978009.1">
    <property type="nucleotide sequence ID" value="NZ_CP014163.1"/>
</dbReference>
<dbReference type="HAMAP" id="MF_01041">
    <property type="entry name" value="UPF0223"/>
    <property type="match status" value="1"/>
</dbReference>
<organism evidence="2 3">
    <name type="scientific">Aerococcus urinaehominis</name>
    <dbReference type="NCBI Taxonomy" id="128944"/>
    <lineage>
        <taxon>Bacteria</taxon>
        <taxon>Bacillati</taxon>
        <taxon>Bacillota</taxon>
        <taxon>Bacilli</taxon>
        <taxon>Lactobacillales</taxon>
        <taxon>Aerococcaceae</taxon>
        <taxon>Aerococcus</taxon>
    </lineage>
</organism>
<dbReference type="OrthoDB" id="1649074at2"/>
<name>A0A109RGP4_9LACT</name>
<sequence length="93" mass="11034">MKNYSYPLDLDWTSQEMATVIRFFNAVESAYESRVDRQEVLDAYRAFKEIVPRKNEEKQLGRAFEERSGYSCYRVVQAARQSDRPTISMPEKR</sequence>